<evidence type="ECO:0000256" key="3">
    <source>
        <dbReference type="ARBA" id="ARBA00022833"/>
    </source>
</evidence>
<evidence type="ECO:0000256" key="1">
    <source>
        <dbReference type="ARBA" id="ARBA00004123"/>
    </source>
</evidence>
<dbReference type="GO" id="GO:0043565">
    <property type="term" value="F:sequence-specific DNA binding"/>
    <property type="evidence" value="ECO:0007669"/>
    <property type="project" value="TreeGrafter"/>
</dbReference>
<dbReference type="InterPro" id="IPR052202">
    <property type="entry name" value="Yeast_MetPath_Reg"/>
</dbReference>
<dbReference type="GO" id="GO:0005634">
    <property type="term" value="C:nucleus"/>
    <property type="evidence" value="ECO:0007669"/>
    <property type="project" value="UniProtKB-SubCell"/>
</dbReference>
<gene>
    <name evidence="9" type="primary">PPR1_2</name>
    <name evidence="9" type="ORF">DBV05_g10881</name>
</gene>
<dbReference type="CDD" id="cd12148">
    <property type="entry name" value="fungal_TF_MHR"/>
    <property type="match status" value="1"/>
</dbReference>
<dbReference type="InterPro" id="IPR007219">
    <property type="entry name" value="XnlR_reg_dom"/>
</dbReference>
<dbReference type="PANTHER" id="PTHR47782">
    <property type="entry name" value="ZN(II)2CYS6 TRANSCRIPTION FACTOR (EUROFUNG)-RELATED"/>
    <property type="match status" value="1"/>
</dbReference>
<evidence type="ECO:0000313" key="10">
    <source>
        <dbReference type="Proteomes" id="UP000325902"/>
    </source>
</evidence>
<accession>A0A5N5CYM6</accession>
<sequence>MDLLPHEVAVQLPAEDVSHRLIDVYFEHCDFFSPILYRADVLRMLATATDDDQVKERYKLFMVLAIAIQLLNRTDASIPAARADAYFSAASRILLANPADLLAGDLQHLENLLLLIQYSSFSSTPSGTWHIIGLTTRLAVDLGLHDEPPAHLSLDPLSLDRRKRLFWATYTFERNLCAILGRPVSIPDEAIFVSLPANVDDEYITEDGILQQSGPSRKALALQLVRYRQLESEIMQVLHQKPPLSSTPFDHHLWRNDMRQRLYDWRAAVPPHQSPSQLAPMEIFDGCLYNSLLQLYSPSRHLPTISSDDIVFLAECAQKSIEAYRYSFRDGKLRFYWRTVHNLFRSGVSLIYCLKNWPGDQGSVNTETMNASVNSCSAVLWGMVERYPAGKPCRDTFESLCQSLRDPGADQSSCPQSQTYSCNDALDFTVTPQAAPENASGLASDDFLLQNFNTYDLFSWTG</sequence>
<dbReference type="GO" id="GO:0045944">
    <property type="term" value="P:positive regulation of transcription by RNA polymerase II"/>
    <property type="evidence" value="ECO:0007669"/>
    <property type="project" value="TreeGrafter"/>
</dbReference>
<name>A0A5N5CYM6_9PEZI</name>
<keyword evidence="4" id="KW-0805">Transcription regulation</keyword>
<comment type="subcellular location">
    <subcellularLocation>
        <location evidence="1">Nucleus</location>
    </subcellularLocation>
</comment>
<dbReference type="GO" id="GO:0000981">
    <property type="term" value="F:DNA-binding transcription factor activity, RNA polymerase II-specific"/>
    <property type="evidence" value="ECO:0007669"/>
    <property type="project" value="TreeGrafter"/>
</dbReference>
<dbReference type="EMBL" id="VCHE01000136">
    <property type="protein sequence ID" value="KAB2570468.1"/>
    <property type="molecule type" value="Genomic_DNA"/>
</dbReference>
<keyword evidence="6" id="KW-0804">Transcription</keyword>
<keyword evidence="5" id="KW-0238">DNA-binding</keyword>
<dbReference type="PANTHER" id="PTHR47782:SF1">
    <property type="entry name" value="PYRIMIDINE PATHWAY REGULATORY PROTEIN 1"/>
    <property type="match status" value="1"/>
</dbReference>
<evidence type="ECO:0000313" key="9">
    <source>
        <dbReference type="EMBL" id="KAB2570468.1"/>
    </source>
</evidence>
<dbReference type="GO" id="GO:0008270">
    <property type="term" value="F:zinc ion binding"/>
    <property type="evidence" value="ECO:0007669"/>
    <property type="project" value="InterPro"/>
</dbReference>
<dbReference type="GO" id="GO:0006351">
    <property type="term" value="P:DNA-templated transcription"/>
    <property type="evidence" value="ECO:0007669"/>
    <property type="project" value="InterPro"/>
</dbReference>
<feature type="domain" description="Xylanolytic transcriptional activator regulatory" evidence="8">
    <location>
        <begin position="128"/>
        <end position="202"/>
    </location>
</feature>
<keyword evidence="2" id="KW-0479">Metal-binding</keyword>
<keyword evidence="3" id="KW-0862">Zinc</keyword>
<keyword evidence="10" id="KW-1185">Reference proteome</keyword>
<proteinExistence type="predicted"/>
<evidence type="ECO:0000256" key="2">
    <source>
        <dbReference type="ARBA" id="ARBA00022723"/>
    </source>
</evidence>
<evidence type="ECO:0000256" key="6">
    <source>
        <dbReference type="ARBA" id="ARBA00023163"/>
    </source>
</evidence>
<evidence type="ECO:0000256" key="5">
    <source>
        <dbReference type="ARBA" id="ARBA00023125"/>
    </source>
</evidence>
<comment type="caution">
    <text evidence="9">The sequence shown here is derived from an EMBL/GenBank/DDBJ whole genome shotgun (WGS) entry which is preliminary data.</text>
</comment>
<dbReference type="AlphaFoldDB" id="A0A5N5CYM6"/>
<evidence type="ECO:0000259" key="8">
    <source>
        <dbReference type="SMART" id="SM00906"/>
    </source>
</evidence>
<protein>
    <submittedName>
        <fullName evidence="9">Pyrimidine pathway regulatory protein 1</fullName>
    </submittedName>
</protein>
<evidence type="ECO:0000256" key="7">
    <source>
        <dbReference type="ARBA" id="ARBA00023242"/>
    </source>
</evidence>
<reference evidence="9 10" key="1">
    <citation type="journal article" date="2019" name="Sci. Rep.">
        <title>A multi-omics analysis of the grapevine pathogen Lasiodiplodia theobromae reveals that temperature affects the expression of virulence- and pathogenicity-related genes.</title>
        <authorList>
            <person name="Felix C."/>
            <person name="Meneses R."/>
            <person name="Goncalves M.F.M."/>
            <person name="Tilleman L."/>
            <person name="Duarte A.S."/>
            <person name="Jorrin-Novo J.V."/>
            <person name="Van de Peer Y."/>
            <person name="Deforce D."/>
            <person name="Van Nieuwerburgh F."/>
            <person name="Esteves A.C."/>
            <person name="Alves A."/>
        </authorList>
    </citation>
    <scope>NUCLEOTIDE SEQUENCE [LARGE SCALE GENOMIC DNA]</scope>
    <source>
        <strain evidence="9 10">LA-SOL3</strain>
    </source>
</reference>
<dbReference type="SMART" id="SM00906">
    <property type="entry name" value="Fungal_trans"/>
    <property type="match status" value="1"/>
</dbReference>
<dbReference type="Proteomes" id="UP000325902">
    <property type="component" value="Unassembled WGS sequence"/>
</dbReference>
<evidence type="ECO:0000256" key="4">
    <source>
        <dbReference type="ARBA" id="ARBA00023015"/>
    </source>
</evidence>
<dbReference type="OrthoDB" id="2399539at2759"/>
<organism evidence="9 10">
    <name type="scientific">Lasiodiplodia theobromae</name>
    <dbReference type="NCBI Taxonomy" id="45133"/>
    <lineage>
        <taxon>Eukaryota</taxon>
        <taxon>Fungi</taxon>
        <taxon>Dikarya</taxon>
        <taxon>Ascomycota</taxon>
        <taxon>Pezizomycotina</taxon>
        <taxon>Dothideomycetes</taxon>
        <taxon>Dothideomycetes incertae sedis</taxon>
        <taxon>Botryosphaeriales</taxon>
        <taxon>Botryosphaeriaceae</taxon>
        <taxon>Lasiodiplodia</taxon>
    </lineage>
</organism>
<keyword evidence="7" id="KW-0539">Nucleus</keyword>
<dbReference type="Pfam" id="PF04082">
    <property type="entry name" value="Fungal_trans"/>
    <property type="match status" value="1"/>
</dbReference>